<evidence type="ECO:0000313" key="4">
    <source>
        <dbReference type="EMBL" id="KRN58939.1"/>
    </source>
</evidence>
<dbReference type="OrthoDB" id="570545at2"/>
<protein>
    <submittedName>
        <fullName evidence="4">Glycosyltransferase</fullName>
    </submittedName>
</protein>
<keyword evidence="5" id="KW-1185">Reference proteome</keyword>
<dbReference type="GO" id="GO:0016757">
    <property type="term" value="F:glycosyltransferase activity"/>
    <property type="evidence" value="ECO:0007669"/>
    <property type="project" value="UniProtKB-KW"/>
</dbReference>
<proteinExistence type="predicted"/>
<dbReference type="PANTHER" id="PTHR12526:SF629">
    <property type="entry name" value="TEICHURONIC ACID BIOSYNTHESIS GLYCOSYLTRANSFERASE TUAH-RELATED"/>
    <property type="match status" value="1"/>
</dbReference>
<dbReference type="STRING" id="396268.IV45_GL000270"/>
<accession>A0A0R2I227</accession>
<dbReference type="AlphaFoldDB" id="A0A0R2I227"/>
<name>A0A0R2I227_9LACO</name>
<dbReference type="Proteomes" id="UP000050934">
    <property type="component" value="Unassembled WGS sequence"/>
</dbReference>
<organism evidence="4 5">
    <name type="scientific">Limosilactobacillus secaliphilus</name>
    <dbReference type="NCBI Taxonomy" id="396268"/>
    <lineage>
        <taxon>Bacteria</taxon>
        <taxon>Bacillati</taxon>
        <taxon>Bacillota</taxon>
        <taxon>Bacilli</taxon>
        <taxon>Lactobacillales</taxon>
        <taxon>Lactobacillaceae</taxon>
        <taxon>Limosilactobacillus</taxon>
    </lineage>
</organism>
<keyword evidence="2 4" id="KW-0808">Transferase</keyword>
<evidence type="ECO:0000256" key="2">
    <source>
        <dbReference type="ARBA" id="ARBA00022679"/>
    </source>
</evidence>
<dbReference type="PANTHER" id="PTHR12526">
    <property type="entry name" value="GLYCOSYLTRANSFERASE"/>
    <property type="match status" value="1"/>
</dbReference>
<dbReference type="EMBL" id="JQBW01000007">
    <property type="protein sequence ID" value="KRN58939.1"/>
    <property type="molecule type" value="Genomic_DNA"/>
</dbReference>
<evidence type="ECO:0000259" key="3">
    <source>
        <dbReference type="Pfam" id="PF00534"/>
    </source>
</evidence>
<dbReference type="Pfam" id="PF00534">
    <property type="entry name" value="Glycos_transf_1"/>
    <property type="match status" value="1"/>
</dbReference>
<comment type="caution">
    <text evidence="4">The sequence shown here is derived from an EMBL/GenBank/DDBJ whole genome shotgun (WGS) entry which is preliminary data.</text>
</comment>
<keyword evidence="1" id="KW-0328">Glycosyltransferase</keyword>
<feature type="domain" description="Glycosyl transferase family 1" evidence="3">
    <location>
        <begin position="316"/>
        <end position="476"/>
    </location>
</feature>
<dbReference type="InterPro" id="IPR001296">
    <property type="entry name" value="Glyco_trans_1"/>
</dbReference>
<dbReference type="PATRIC" id="fig|396268.3.peg.273"/>
<evidence type="ECO:0000313" key="5">
    <source>
        <dbReference type="Proteomes" id="UP000050934"/>
    </source>
</evidence>
<sequence length="501" mass="57557">MYYFITHREDLLTSAIEIAQIKRMKIFDSLGMDSRIVTVKYNWAHQDVQQKLGTANRVINLFQYYQRLPYSYTDNDQALSDKILHQPGLDVKGNVAYRDGKQRIQVNLNDKGRIYYVDYTDRFGFCDRRDFYDSGCLTYSEYFEDKARVVMRQYYDAQGHVKIIYHYRGGENNQPVLTLIQLKEKDGERQFDDETEFHAFFFDELAKNDAKAVMISDRSDVALTPFAKMKVKVPRYQVFHSAITTDGRTNGKLFDVYKPIQSMLANGQLNGLISATTREARDASQRFKTNASYAIPVTYVADELLNKQVPFDERQPGQLIAVARLSNVKRLDHLINTVILLKKKHPLVDLKIYGYDDEYNNYATSNALKKLVQRNDASDYIHFCGYQHDLTAVYEDAQIEVLTSSYEGFAMALLEAQSHACPVVSYDINYGPSDIIDDGVSGKLVPEGDLHSLYVTLDTLLSNYALLQSYSEHAQKAAAKYSFANVTKRWQEFLAAEHLPH</sequence>
<dbReference type="Gene3D" id="3.40.50.2000">
    <property type="entry name" value="Glycogen Phosphorylase B"/>
    <property type="match status" value="3"/>
</dbReference>
<reference evidence="4 5" key="1">
    <citation type="journal article" date="2015" name="Genome Announc.">
        <title>Expanding the biotechnology potential of lactobacilli through comparative genomics of 213 strains and associated genera.</title>
        <authorList>
            <person name="Sun Z."/>
            <person name="Harris H.M."/>
            <person name="McCann A."/>
            <person name="Guo C."/>
            <person name="Argimon S."/>
            <person name="Zhang W."/>
            <person name="Yang X."/>
            <person name="Jeffery I.B."/>
            <person name="Cooney J.C."/>
            <person name="Kagawa T.F."/>
            <person name="Liu W."/>
            <person name="Song Y."/>
            <person name="Salvetti E."/>
            <person name="Wrobel A."/>
            <person name="Rasinkangas P."/>
            <person name="Parkhill J."/>
            <person name="Rea M.C."/>
            <person name="O'Sullivan O."/>
            <person name="Ritari J."/>
            <person name="Douillard F.P."/>
            <person name="Paul Ross R."/>
            <person name="Yang R."/>
            <person name="Briner A.E."/>
            <person name="Felis G.E."/>
            <person name="de Vos W.M."/>
            <person name="Barrangou R."/>
            <person name="Klaenhammer T.R."/>
            <person name="Caufield P.W."/>
            <person name="Cui Y."/>
            <person name="Zhang H."/>
            <person name="O'Toole P.W."/>
        </authorList>
    </citation>
    <scope>NUCLEOTIDE SEQUENCE [LARGE SCALE GENOMIC DNA]</scope>
    <source>
        <strain evidence="4 5">DSM 17896</strain>
    </source>
</reference>
<evidence type="ECO:0000256" key="1">
    <source>
        <dbReference type="ARBA" id="ARBA00022676"/>
    </source>
</evidence>
<dbReference type="SUPFAM" id="SSF53756">
    <property type="entry name" value="UDP-Glycosyltransferase/glycogen phosphorylase"/>
    <property type="match status" value="1"/>
</dbReference>
<gene>
    <name evidence="4" type="ORF">IV45_GL000270</name>
</gene>
<dbReference type="RefSeq" id="WP_057740737.1">
    <property type="nucleotide sequence ID" value="NZ_JQBW01000007.1"/>
</dbReference>